<dbReference type="PROSITE" id="PS50240">
    <property type="entry name" value="TRYPSIN_DOM"/>
    <property type="match status" value="1"/>
</dbReference>
<dbReference type="GO" id="GO:0004252">
    <property type="term" value="F:serine-type endopeptidase activity"/>
    <property type="evidence" value="ECO:0007669"/>
    <property type="project" value="InterPro"/>
</dbReference>
<evidence type="ECO:0000313" key="5">
    <source>
        <dbReference type="EMBL" id="GIE99428.1"/>
    </source>
</evidence>
<comment type="similarity">
    <text evidence="1">Belongs to the peptidase S1 family.</text>
</comment>
<dbReference type="Pfam" id="PF00089">
    <property type="entry name" value="Trypsin"/>
    <property type="match status" value="1"/>
</dbReference>
<dbReference type="GO" id="GO:0006508">
    <property type="term" value="P:proteolysis"/>
    <property type="evidence" value="ECO:0007669"/>
    <property type="project" value="InterPro"/>
</dbReference>
<evidence type="ECO:0000256" key="1">
    <source>
        <dbReference type="ARBA" id="ARBA00007664"/>
    </source>
</evidence>
<dbReference type="PRINTS" id="PR00722">
    <property type="entry name" value="CHYMOTRYPSIN"/>
</dbReference>
<gene>
    <name evidence="5" type="ORF">Ari01nite_68930</name>
</gene>
<dbReference type="AlphaFoldDB" id="A0A919MXW8"/>
<dbReference type="PANTHER" id="PTHR24276:SF98">
    <property type="entry name" value="FI18310P1-RELATED"/>
    <property type="match status" value="1"/>
</dbReference>
<dbReference type="SMART" id="SM00020">
    <property type="entry name" value="Tryp_SPc"/>
    <property type="match status" value="1"/>
</dbReference>
<feature type="domain" description="Peptidase S1" evidence="4">
    <location>
        <begin position="41"/>
        <end position="233"/>
    </location>
</feature>
<dbReference type="InterPro" id="IPR043504">
    <property type="entry name" value="Peptidase_S1_PA_chymotrypsin"/>
</dbReference>
<evidence type="ECO:0000259" key="4">
    <source>
        <dbReference type="PROSITE" id="PS50240"/>
    </source>
</evidence>
<accession>A0A919MXW8</accession>
<keyword evidence="6" id="KW-1185">Reference proteome</keyword>
<dbReference type="Gene3D" id="2.40.10.10">
    <property type="entry name" value="Trypsin-like serine proteases"/>
    <property type="match status" value="1"/>
</dbReference>
<feature type="signal peptide" evidence="3">
    <location>
        <begin position="1"/>
        <end position="30"/>
    </location>
</feature>
<protein>
    <recommendedName>
        <fullName evidence="4">Peptidase S1 domain-containing protein</fullName>
    </recommendedName>
</protein>
<evidence type="ECO:0000256" key="3">
    <source>
        <dbReference type="SAM" id="SignalP"/>
    </source>
</evidence>
<keyword evidence="2" id="KW-1015">Disulfide bond</keyword>
<dbReference type="InterPro" id="IPR001314">
    <property type="entry name" value="Peptidase_S1A"/>
</dbReference>
<evidence type="ECO:0000313" key="6">
    <source>
        <dbReference type="Proteomes" id="UP000636960"/>
    </source>
</evidence>
<name>A0A919MXW8_9ACTN</name>
<dbReference type="EMBL" id="BOMV01000073">
    <property type="protein sequence ID" value="GIE99428.1"/>
    <property type="molecule type" value="Genomic_DNA"/>
</dbReference>
<dbReference type="SUPFAM" id="SSF50494">
    <property type="entry name" value="Trypsin-like serine proteases"/>
    <property type="match status" value="1"/>
</dbReference>
<dbReference type="PANTHER" id="PTHR24276">
    <property type="entry name" value="POLYSERASE-RELATED"/>
    <property type="match status" value="1"/>
</dbReference>
<dbReference type="InterPro" id="IPR001254">
    <property type="entry name" value="Trypsin_dom"/>
</dbReference>
<dbReference type="Gene3D" id="2.60.120.260">
    <property type="entry name" value="Galactose-binding domain-like"/>
    <property type="match status" value="1"/>
</dbReference>
<dbReference type="InterPro" id="IPR008979">
    <property type="entry name" value="Galactose-bd-like_sf"/>
</dbReference>
<feature type="chain" id="PRO_5038963243" description="Peptidase S1 domain-containing protein" evidence="3">
    <location>
        <begin position="31"/>
        <end position="386"/>
    </location>
</feature>
<dbReference type="InterPro" id="IPR050430">
    <property type="entry name" value="Peptidase_S1"/>
</dbReference>
<dbReference type="InterPro" id="IPR009003">
    <property type="entry name" value="Peptidase_S1_PA"/>
</dbReference>
<dbReference type="Proteomes" id="UP000636960">
    <property type="component" value="Unassembled WGS sequence"/>
</dbReference>
<keyword evidence="3" id="KW-0732">Signal</keyword>
<comment type="caution">
    <text evidence="5">The sequence shown here is derived from an EMBL/GenBank/DDBJ whole genome shotgun (WGS) entry which is preliminary data.</text>
</comment>
<sequence>MEPVMRIRSGLTILAAVVVTSAGGAAIAHTASAGTAPGPMIIGGDTVASAPWAAAVFNGGGFSCSGSIVAERYVLTAHHCINGNQMTVRAGSVQRSSGGVVATVVRTASQHDLALLELDRSVGTSFVTLAGTNPPIGSTNTIYGWGQTCQSGCGASGQLKVATVRFDRLSRDAEGGQALQSSRINGNAWYGDSGGPQFYNDQQVGVASTADGQSIQNYSSVPNSIAWIRSVIGTPGPAPTTPPAGTNLARSATASASYTSSWESVAAVNDGAEPASSNDTVNPRWGTWPNEGEQSVTLTWPQAQRLTSASVYFFDDNGGVRLPASWRLQYLSGGAFTDVPGASGYPVAANGYNAVTFPAVSTTQLRVVLQSGTASVGLLEVQAYGA</sequence>
<proteinExistence type="inferred from homology"/>
<organism evidence="5 6">
    <name type="scientific">Paractinoplanes rishiriensis</name>
    <dbReference type="NCBI Taxonomy" id="1050105"/>
    <lineage>
        <taxon>Bacteria</taxon>
        <taxon>Bacillati</taxon>
        <taxon>Actinomycetota</taxon>
        <taxon>Actinomycetes</taxon>
        <taxon>Micromonosporales</taxon>
        <taxon>Micromonosporaceae</taxon>
        <taxon>Paractinoplanes</taxon>
    </lineage>
</organism>
<evidence type="ECO:0000256" key="2">
    <source>
        <dbReference type="ARBA" id="ARBA00023157"/>
    </source>
</evidence>
<reference evidence="5" key="1">
    <citation type="submission" date="2021-01" db="EMBL/GenBank/DDBJ databases">
        <title>Whole genome shotgun sequence of Actinoplanes rishiriensis NBRC 108556.</title>
        <authorList>
            <person name="Komaki H."/>
            <person name="Tamura T."/>
        </authorList>
    </citation>
    <scope>NUCLEOTIDE SEQUENCE</scope>
    <source>
        <strain evidence="5">NBRC 108556</strain>
    </source>
</reference>
<dbReference type="SUPFAM" id="SSF49785">
    <property type="entry name" value="Galactose-binding domain-like"/>
    <property type="match status" value="1"/>
</dbReference>